<dbReference type="GO" id="GO:0046872">
    <property type="term" value="F:metal ion binding"/>
    <property type="evidence" value="ECO:0007669"/>
    <property type="project" value="UniProtKB-KW"/>
</dbReference>
<dbReference type="GO" id="GO:0016787">
    <property type="term" value="F:hydrolase activity"/>
    <property type="evidence" value="ECO:0007669"/>
    <property type="project" value="UniProtKB-KW"/>
</dbReference>
<comment type="caution">
    <text evidence="5">The sequence shown here is derived from an EMBL/GenBank/DDBJ whole genome shotgun (WGS) entry which is preliminary data.</text>
</comment>
<dbReference type="EMBL" id="SOMN01000001">
    <property type="protein sequence ID" value="TFE31882.1"/>
    <property type="molecule type" value="Genomic_DNA"/>
</dbReference>
<comment type="catalytic activity">
    <reaction evidence="1">
        <text>3',5'-cyclic CMP + H2O = CMP + H(+)</text>
        <dbReference type="Rhea" id="RHEA:72675"/>
        <dbReference type="ChEBI" id="CHEBI:15377"/>
        <dbReference type="ChEBI" id="CHEBI:15378"/>
        <dbReference type="ChEBI" id="CHEBI:58003"/>
        <dbReference type="ChEBI" id="CHEBI:60377"/>
    </reaction>
    <physiologicalReaction direction="left-to-right" evidence="1">
        <dbReference type="Rhea" id="RHEA:72676"/>
    </physiologicalReaction>
</comment>
<dbReference type="InterPro" id="IPR001279">
    <property type="entry name" value="Metallo-B-lactamas"/>
</dbReference>
<evidence type="ECO:0000313" key="6">
    <source>
        <dbReference type="Proteomes" id="UP000297900"/>
    </source>
</evidence>
<keyword evidence="6" id="KW-1185">Reference proteome</keyword>
<evidence type="ECO:0000256" key="3">
    <source>
        <dbReference type="ARBA" id="ARBA00048505"/>
    </source>
</evidence>
<proteinExistence type="predicted"/>
<dbReference type="Proteomes" id="UP000297900">
    <property type="component" value="Unassembled WGS sequence"/>
</dbReference>
<dbReference type="SMART" id="SM00849">
    <property type="entry name" value="Lactamase_B"/>
    <property type="match status" value="1"/>
</dbReference>
<dbReference type="Pfam" id="PF23023">
    <property type="entry name" value="Anti-Pycsar_Apyc1"/>
    <property type="match status" value="1"/>
</dbReference>
<comment type="function">
    <text evidence="2">Counteracts the endogenous Pycsar antiviral defense system. Phosphodiesterase that enables metal-dependent hydrolysis of host cyclic nucleotide Pycsar defense signals such as cCMP and cUMP.</text>
</comment>
<evidence type="ECO:0000256" key="2">
    <source>
        <dbReference type="ARBA" id="ARBA00034301"/>
    </source>
</evidence>
<name>A0A4Y8M7U9_9BACL</name>
<reference evidence="5 6" key="1">
    <citation type="submission" date="2019-03" db="EMBL/GenBank/DDBJ databases">
        <title>Cohnella endophytica sp. nov., a novel endophytic bacterium isolated from bark of Sonneratia apetala.</title>
        <authorList>
            <person name="Tuo L."/>
        </authorList>
    </citation>
    <scope>NUCLEOTIDE SEQUENCE [LARGE SCALE GENOMIC DNA]</scope>
    <source>
        <strain evidence="5 6">CCTCC AB 208254</strain>
    </source>
</reference>
<dbReference type="InterPro" id="IPR036866">
    <property type="entry name" value="RibonucZ/Hydroxyglut_hydro"/>
</dbReference>
<gene>
    <name evidence="5" type="ORF">E2980_01540</name>
</gene>
<comment type="catalytic activity">
    <reaction evidence="3">
        <text>3',5'-cyclic UMP + H2O = UMP + H(+)</text>
        <dbReference type="Rhea" id="RHEA:70575"/>
        <dbReference type="ChEBI" id="CHEBI:15377"/>
        <dbReference type="ChEBI" id="CHEBI:15378"/>
        <dbReference type="ChEBI" id="CHEBI:57865"/>
        <dbReference type="ChEBI" id="CHEBI:184387"/>
    </reaction>
    <physiologicalReaction direction="left-to-right" evidence="3">
        <dbReference type="Rhea" id="RHEA:70576"/>
    </physiologicalReaction>
</comment>
<accession>A0A4Y8M7U9</accession>
<feature type="domain" description="Metallo-beta-lactamase" evidence="4">
    <location>
        <begin position="20"/>
        <end position="218"/>
    </location>
</feature>
<dbReference type="PANTHER" id="PTHR42663:SF6">
    <property type="entry name" value="HYDROLASE C777.06C-RELATED"/>
    <property type="match status" value="1"/>
</dbReference>
<dbReference type="RefSeq" id="WP_135150453.1">
    <property type="nucleotide sequence ID" value="NZ_SOMN01000001.1"/>
</dbReference>
<evidence type="ECO:0000313" key="5">
    <source>
        <dbReference type="EMBL" id="TFE31882.1"/>
    </source>
</evidence>
<dbReference type="PANTHER" id="PTHR42663">
    <property type="entry name" value="HYDROLASE C777.06C-RELATED-RELATED"/>
    <property type="match status" value="1"/>
</dbReference>
<dbReference type="Gene3D" id="3.60.15.10">
    <property type="entry name" value="Ribonuclease Z/Hydroxyacylglutathione hydrolase-like"/>
    <property type="match status" value="1"/>
</dbReference>
<sequence>MELKIQMLGTGSAFAKAFNNNNAMLTVDGLNLLVDCGITAPKALHELGYNFNDLDAVLITHIHADHMGGLEELAFQMKFIYGRKPTLYLADTLVEPLWEHSLKGGLQQDASETLESFFVVHPLKEGVSHEIFPGLNVELIGTKHIPNKPNYSLLFNDFFFYSGDTVFDPDLLKDLVNARGVRIIFHDCQLHPPGVVHACLSQLLTLPDSIQERTFLMHYGDDQPEFAGRTGKMRFVEQQRIYAVDRLTFAEQFGMID</sequence>
<organism evidence="5 6">
    <name type="scientific">Cohnella luojiensis</name>
    <dbReference type="NCBI Taxonomy" id="652876"/>
    <lineage>
        <taxon>Bacteria</taxon>
        <taxon>Bacillati</taxon>
        <taxon>Bacillota</taxon>
        <taxon>Bacilli</taxon>
        <taxon>Bacillales</taxon>
        <taxon>Paenibacillaceae</taxon>
        <taxon>Cohnella</taxon>
    </lineage>
</organism>
<dbReference type="OrthoDB" id="9803916at2"/>
<dbReference type="AlphaFoldDB" id="A0A4Y8M7U9"/>
<dbReference type="SUPFAM" id="SSF56281">
    <property type="entry name" value="Metallo-hydrolase/oxidoreductase"/>
    <property type="match status" value="1"/>
</dbReference>
<protein>
    <submittedName>
        <fullName evidence="5">Ribonuclease Z</fullName>
    </submittedName>
</protein>
<evidence type="ECO:0000259" key="4">
    <source>
        <dbReference type="SMART" id="SM00849"/>
    </source>
</evidence>
<evidence type="ECO:0000256" key="1">
    <source>
        <dbReference type="ARBA" id="ARBA00034221"/>
    </source>
</evidence>